<evidence type="ECO:0000259" key="2">
    <source>
        <dbReference type="PROSITE" id="PS00028"/>
    </source>
</evidence>
<feature type="compositionally biased region" description="Polar residues" evidence="1">
    <location>
        <begin position="85"/>
        <end position="103"/>
    </location>
</feature>
<sequence>MHSQSHQNIFFPDDGATNPDNGETPDTSLNNFLEQYFQNDHDGQGSFELFTGGFPAWTSSTGPVEAAVPTPPQQPIAGNADSSDESPSNQIYIQPTDSGNATQSTTQAIMLWQANVPINQQRQQQQPLTAMPSMTQNGPSPSSGSSNTLQRRSRERQERALRRSVAHARAHAIAPSPSTSSATSPKSEKGEYMRAKKVSKVRKREEKVECHLCLTELSGDHEYDRHFKLVHQAEGWRWQVIDPFEKGLTPDHPVPFEISECKNCQSGKLYGINYNAAAHIRRVHFKNTPNIDGGSKGGSSGGAWPEIRYLEYYYMKMVQVQVRDCSRAHRKTPKEGVDYVRTGLEKATPYREPSGKRQSSEGASDFSAAECQASHCNSFIMNSTGIGLSPSGNEQAEATPYTAEMLTAWPALAFYPQGNAFHPNDSPCGSYDLL</sequence>
<dbReference type="PANTHER" id="PTHR42031:SF1">
    <property type="entry name" value="KEY LIME PATHOGENICITY PROTEIN"/>
    <property type="match status" value="1"/>
</dbReference>
<name>A0A162JJQ1_CORDF</name>
<evidence type="ECO:0000313" key="3">
    <source>
        <dbReference type="EMBL" id="OAA69972.1"/>
    </source>
</evidence>
<comment type="caution">
    <text evidence="3">The sequence shown here is derived from an EMBL/GenBank/DDBJ whole genome shotgun (WGS) entry which is preliminary data.</text>
</comment>
<feature type="region of interest" description="Disordered" evidence="1">
    <location>
        <begin position="1"/>
        <end position="28"/>
    </location>
</feature>
<dbReference type="AlphaFoldDB" id="A0A162JJQ1"/>
<evidence type="ECO:0000256" key="1">
    <source>
        <dbReference type="SAM" id="MobiDB-lite"/>
    </source>
</evidence>
<reference evidence="3 4" key="1">
    <citation type="journal article" date="2016" name="Genome Biol. Evol.">
        <title>Divergent and convergent evolution of fungal pathogenicity.</title>
        <authorList>
            <person name="Shang Y."/>
            <person name="Xiao G."/>
            <person name="Zheng P."/>
            <person name="Cen K."/>
            <person name="Zhan S."/>
            <person name="Wang C."/>
        </authorList>
    </citation>
    <scope>NUCLEOTIDE SEQUENCE [LARGE SCALE GENOMIC DNA]</scope>
    <source>
        <strain evidence="3 4">RCEF 1005</strain>
    </source>
</reference>
<protein>
    <recommendedName>
        <fullName evidence="2">C2H2-type domain-containing protein</fullName>
    </recommendedName>
</protein>
<feature type="region of interest" description="Disordered" evidence="1">
    <location>
        <begin position="331"/>
        <end position="364"/>
    </location>
</feature>
<dbReference type="Proteomes" id="UP000076881">
    <property type="component" value="Unassembled WGS sequence"/>
</dbReference>
<evidence type="ECO:0000313" key="4">
    <source>
        <dbReference type="Proteomes" id="UP000076881"/>
    </source>
</evidence>
<feature type="compositionally biased region" description="Low complexity" evidence="1">
    <location>
        <begin position="174"/>
        <end position="185"/>
    </location>
</feature>
<feature type="region of interest" description="Disordered" evidence="1">
    <location>
        <begin position="120"/>
        <end position="198"/>
    </location>
</feature>
<accession>A0A162JJQ1</accession>
<feature type="domain" description="C2H2-type" evidence="2">
    <location>
        <begin position="210"/>
        <end position="231"/>
    </location>
</feature>
<feature type="region of interest" description="Disordered" evidence="1">
    <location>
        <begin position="61"/>
        <end position="103"/>
    </location>
</feature>
<dbReference type="PANTHER" id="PTHR42031">
    <property type="entry name" value="KEY LIME PATHOGENICITY PROTEIN"/>
    <property type="match status" value="1"/>
</dbReference>
<gene>
    <name evidence="3" type="ORF">LEL_09788</name>
</gene>
<organism evidence="3 4">
    <name type="scientific">Akanthomyces lecanii RCEF 1005</name>
    <dbReference type="NCBI Taxonomy" id="1081108"/>
    <lineage>
        <taxon>Eukaryota</taxon>
        <taxon>Fungi</taxon>
        <taxon>Dikarya</taxon>
        <taxon>Ascomycota</taxon>
        <taxon>Pezizomycotina</taxon>
        <taxon>Sordariomycetes</taxon>
        <taxon>Hypocreomycetidae</taxon>
        <taxon>Hypocreales</taxon>
        <taxon>Cordycipitaceae</taxon>
        <taxon>Akanthomyces</taxon>
        <taxon>Cordyceps confragosa</taxon>
    </lineage>
</organism>
<dbReference type="Pfam" id="PF25438">
    <property type="entry name" value="DUF7896"/>
    <property type="match status" value="1"/>
</dbReference>
<feature type="compositionally biased region" description="Low complexity" evidence="1">
    <location>
        <begin position="137"/>
        <end position="150"/>
    </location>
</feature>
<dbReference type="PROSITE" id="PS00028">
    <property type="entry name" value="ZINC_FINGER_C2H2_1"/>
    <property type="match status" value="1"/>
</dbReference>
<dbReference type="InterPro" id="IPR057218">
    <property type="entry name" value="DUF7896"/>
</dbReference>
<dbReference type="EMBL" id="AZHF01000010">
    <property type="protein sequence ID" value="OAA69972.1"/>
    <property type="molecule type" value="Genomic_DNA"/>
</dbReference>
<keyword evidence="4" id="KW-1185">Reference proteome</keyword>
<feature type="compositionally biased region" description="Polar residues" evidence="1">
    <location>
        <begin position="18"/>
        <end position="28"/>
    </location>
</feature>
<proteinExistence type="predicted"/>
<dbReference type="OrthoDB" id="5377599at2759"/>
<dbReference type="InterPro" id="IPR013087">
    <property type="entry name" value="Znf_C2H2_type"/>
</dbReference>